<dbReference type="PROSITE" id="PS50110">
    <property type="entry name" value="RESPONSE_REGULATORY"/>
    <property type="match status" value="1"/>
</dbReference>
<dbReference type="InterPro" id="IPR011006">
    <property type="entry name" value="CheY-like_superfamily"/>
</dbReference>
<dbReference type="SMART" id="SM00448">
    <property type="entry name" value="REC"/>
    <property type="match status" value="1"/>
</dbReference>
<evidence type="ECO:0000256" key="2">
    <source>
        <dbReference type="PROSITE-ProRule" id="PRU00169"/>
    </source>
</evidence>
<dbReference type="Gene3D" id="3.40.50.2300">
    <property type="match status" value="1"/>
</dbReference>
<dbReference type="SUPFAM" id="SSF52172">
    <property type="entry name" value="CheY-like"/>
    <property type="match status" value="1"/>
</dbReference>
<organism evidence="4 5">
    <name type="scientific">Actinoplanes palleronii</name>
    <dbReference type="NCBI Taxonomy" id="113570"/>
    <lineage>
        <taxon>Bacteria</taxon>
        <taxon>Bacillati</taxon>
        <taxon>Actinomycetota</taxon>
        <taxon>Actinomycetes</taxon>
        <taxon>Micromonosporales</taxon>
        <taxon>Micromonosporaceae</taxon>
        <taxon>Actinoplanes</taxon>
    </lineage>
</organism>
<keyword evidence="1 2" id="KW-0597">Phosphoprotein</keyword>
<keyword evidence="5" id="KW-1185">Reference proteome</keyword>
<dbReference type="PANTHER" id="PTHR45339:SF3">
    <property type="entry name" value="HISTIDINE KINASE"/>
    <property type="match status" value="1"/>
</dbReference>
<feature type="domain" description="Response regulatory" evidence="3">
    <location>
        <begin position="4"/>
        <end position="120"/>
    </location>
</feature>
<dbReference type="InterPro" id="IPR001789">
    <property type="entry name" value="Sig_transdc_resp-reg_receiver"/>
</dbReference>
<accession>A0ABQ4B9B5</accession>
<sequence length="130" mass="14162">MNARILVIEDTPNNMYLMTYLLQAHSHTVTPAASGEEALALARASRPDLVVMDLQLPGIDGYQTLAAMRAEPGLREVPVVAVTSFALVGDRDRILNAGFDHYVAKPIDPATFTDEIDAYLPQLLRSSVPN</sequence>
<evidence type="ECO:0000259" key="3">
    <source>
        <dbReference type="PROSITE" id="PS50110"/>
    </source>
</evidence>
<comment type="caution">
    <text evidence="4">The sequence shown here is derived from an EMBL/GenBank/DDBJ whole genome shotgun (WGS) entry which is preliminary data.</text>
</comment>
<dbReference type="RefSeq" id="WP_203825827.1">
    <property type="nucleotide sequence ID" value="NZ_BAAATY010000014.1"/>
</dbReference>
<dbReference type="EMBL" id="BOMS01000046">
    <property type="protein sequence ID" value="GIE67309.1"/>
    <property type="molecule type" value="Genomic_DNA"/>
</dbReference>
<evidence type="ECO:0000256" key="1">
    <source>
        <dbReference type="ARBA" id="ARBA00022553"/>
    </source>
</evidence>
<evidence type="ECO:0000313" key="5">
    <source>
        <dbReference type="Proteomes" id="UP000624709"/>
    </source>
</evidence>
<feature type="modified residue" description="4-aspartylphosphate" evidence="2">
    <location>
        <position position="53"/>
    </location>
</feature>
<protein>
    <submittedName>
        <fullName evidence="4">Response regulator</fullName>
    </submittedName>
</protein>
<evidence type="ECO:0000313" key="4">
    <source>
        <dbReference type="EMBL" id="GIE67309.1"/>
    </source>
</evidence>
<dbReference type="PANTHER" id="PTHR45339">
    <property type="entry name" value="HYBRID SIGNAL TRANSDUCTION HISTIDINE KINASE J"/>
    <property type="match status" value="1"/>
</dbReference>
<reference evidence="4 5" key="1">
    <citation type="submission" date="2021-01" db="EMBL/GenBank/DDBJ databases">
        <title>Whole genome shotgun sequence of Actinoplanes palleronii NBRC 14916.</title>
        <authorList>
            <person name="Komaki H."/>
            <person name="Tamura T."/>
        </authorList>
    </citation>
    <scope>NUCLEOTIDE SEQUENCE [LARGE SCALE GENOMIC DNA]</scope>
    <source>
        <strain evidence="4 5">NBRC 14916</strain>
    </source>
</reference>
<dbReference type="Proteomes" id="UP000624709">
    <property type="component" value="Unassembled WGS sequence"/>
</dbReference>
<proteinExistence type="predicted"/>
<dbReference type="Pfam" id="PF00072">
    <property type="entry name" value="Response_reg"/>
    <property type="match status" value="1"/>
</dbReference>
<name>A0ABQ4B9B5_9ACTN</name>
<gene>
    <name evidence="4" type="ORF">Apa02nite_034170</name>
</gene>